<evidence type="ECO:0000256" key="8">
    <source>
        <dbReference type="ARBA" id="ARBA00023273"/>
    </source>
</evidence>
<comment type="similarity">
    <text evidence="2">Belongs to the RIB43A family.</text>
</comment>
<comment type="subcellular location">
    <subcellularLocation>
        <location evidence="1">Cytoplasm</location>
        <location evidence="1">Cytoskeleton</location>
        <location evidence="1">Flagellum axoneme</location>
    </subcellularLocation>
</comment>
<feature type="coiled-coil region" evidence="11">
    <location>
        <begin position="109"/>
        <end position="165"/>
    </location>
</feature>
<dbReference type="PANTHER" id="PTHR14517">
    <property type="entry name" value="RIB43A-RELATED"/>
    <property type="match status" value="1"/>
</dbReference>
<evidence type="ECO:0000256" key="11">
    <source>
        <dbReference type="SAM" id="Coils"/>
    </source>
</evidence>
<proteinExistence type="inferred from homology"/>
<keyword evidence="3" id="KW-0963">Cytoplasm</keyword>
<evidence type="ECO:0000256" key="5">
    <source>
        <dbReference type="ARBA" id="ARBA00023054"/>
    </source>
</evidence>
<evidence type="ECO:0000256" key="10">
    <source>
        <dbReference type="ARBA" id="ARBA00046435"/>
    </source>
</evidence>
<keyword evidence="6" id="KW-0969">Cilium</keyword>
<evidence type="ECO:0000256" key="3">
    <source>
        <dbReference type="ARBA" id="ARBA00022490"/>
    </source>
</evidence>
<dbReference type="Pfam" id="PF05914">
    <property type="entry name" value="RIB43A"/>
    <property type="match status" value="1"/>
</dbReference>
<organism evidence="13 14">
    <name type="scientific">Ameiurus melas</name>
    <name type="common">Black bullhead</name>
    <name type="synonym">Silurus melas</name>
    <dbReference type="NCBI Taxonomy" id="219545"/>
    <lineage>
        <taxon>Eukaryota</taxon>
        <taxon>Metazoa</taxon>
        <taxon>Chordata</taxon>
        <taxon>Craniata</taxon>
        <taxon>Vertebrata</taxon>
        <taxon>Euteleostomi</taxon>
        <taxon>Actinopterygii</taxon>
        <taxon>Neopterygii</taxon>
        <taxon>Teleostei</taxon>
        <taxon>Ostariophysi</taxon>
        <taxon>Siluriformes</taxon>
        <taxon>Ictaluridae</taxon>
        <taxon>Ameiurus</taxon>
    </lineage>
</organism>
<gene>
    <name evidence="13" type="ORF">AMELA_G00194300</name>
</gene>
<dbReference type="InterPro" id="IPR008805">
    <property type="entry name" value="RIB43A"/>
</dbReference>
<keyword evidence="8" id="KW-0966">Cell projection</keyword>
<evidence type="ECO:0000256" key="7">
    <source>
        <dbReference type="ARBA" id="ARBA00023212"/>
    </source>
</evidence>
<evidence type="ECO:0000256" key="4">
    <source>
        <dbReference type="ARBA" id="ARBA00022846"/>
    </source>
</evidence>
<name>A0A7J6A540_AMEME</name>
<keyword evidence="14" id="KW-1185">Reference proteome</keyword>
<evidence type="ECO:0000313" key="13">
    <source>
        <dbReference type="EMBL" id="KAF4077982.1"/>
    </source>
</evidence>
<dbReference type="Proteomes" id="UP000593565">
    <property type="component" value="Unassembled WGS sequence"/>
</dbReference>
<dbReference type="PANTHER" id="PTHR14517:SF11">
    <property type="entry name" value="RIB43A-LIKE WITH COILED-COILS PROTEIN 1"/>
    <property type="match status" value="1"/>
</dbReference>
<accession>A0A7J6A540</accession>
<evidence type="ECO:0000256" key="9">
    <source>
        <dbReference type="ARBA" id="ARBA00041087"/>
    </source>
</evidence>
<dbReference type="AlphaFoldDB" id="A0A7J6A540"/>
<evidence type="ECO:0000256" key="6">
    <source>
        <dbReference type="ARBA" id="ARBA00023069"/>
    </source>
</evidence>
<keyword evidence="5 11" id="KW-0175">Coiled coil</keyword>
<protein>
    <recommendedName>
        <fullName evidence="9">RIB43A-like with coiled-coils protein 1</fullName>
    </recommendedName>
</protein>
<evidence type="ECO:0000256" key="1">
    <source>
        <dbReference type="ARBA" id="ARBA00004611"/>
    </source>
</evidence>
<dbReference type="EMBL" id="JAAGNN010000017">
    <property type="protein sequence ID" value="KAF4077982.1"/>
    <property type="molecule type" value="Genomic_DNA"/>
</dbReference>
<evidence type="ECO:0000313" key="14">
    <source>
        <dbReference type="Proteomes" id="UP000593565"/>
    </source>
</evidence>
<keyword evidence="4" id="KW-0282">Flagellum</keyword>
<sequence>MQKHPVFVEHTYGHPFPPGEYHKTPLSSCHSYAVLKTSQCCSGSLNTQLTPSITGVSFLTAFGDSWRMFKLDLPAEESSIRAVERRQAAEVARRKRILNPRNRVIGLDVHALEQQVAEKREREKAERQREMAYDALCISMDQNLMEQQREEAERRRELAQELVQDWAIHQRSEDSRDADINYNHQGGPNVSLVNQESLGPASMQVFEGEGVGENERKKFQMEQNERMLRAQREEREKCQKVQKHKELVGGLELIQQDLRAIHLDALEEECKKAALIALKSYNQVQAEERQERERQDKQKHEGLDLAEILQMVTSDLLTECPEVAVKEGMGSAEAPRVLPDRWKGMSSEELSAIYRQRAEQCADREVQYKAETAGEAEQTAWDLQQLEQARQQEEEERRVRELQRERRARLDQYNQQLAREQQEHQKYLNNDLYTNRPTVRYFNQFSASSR</sequence>
<evidence type="ECO:0000256" key="12">
    <source>
        <dbReference type="SAM" id="MobiDB-lite"/>
    </source>
</evidence>
<keyword evidence="7" id="KW-0206">Cytoskeleton</keyword>
<feature type="region of interest" description="Disordered" evidence="12">
    <location>
        <begin position="413"/>
        <end position="433"/>
    </location>
</feature>
<evidence type="ECO:0000256" key="2">
    <source>
        <dbReference type="ARBA" id="ARBA00006875"/>
    </source>
</evidence>
<reference evidence="13 14" key="1">
    <citation type="submission" date="2020-02" db="EMBL/GenBank/DDBJ databases">
        <title>A chromosome-scale genome assembly of the black bullhead catfish (Ameiurus melas).</title>
        <authorList>
            <person name="Wen M."/>
            <person name="Zham M."/>
            <person name="Cabau C."/>
            <person name="Klopp C."/>
            <person name="Donnadieu C."/>
            <person name="Roques C."/>
            <person name="Bouchez O."/>
            <person name="Lampietro C."/>
            <person name="Jouanno E."/>
            <person name="Herpin A."/>
            <person name="Louis A."/>
            <person name="Berthelot C."/>
            <person name="Parey E."/>
            <person name="Roest-Crollius H."/>
            <person name="Braasch I."/>
            <person name="Postlethwait J."/>
            <person name="Robinson-Rechavi M."/>
            <person name="Echchiki A."/>
            <person name="Begum T."/>
            <person name="Montfort J."/>
            <person name="Schartl M."/>
            <person name="Bobe J."/>
            <person name="Guiguen Y."/>
        </authorList>
    </citation>
    <scope>NUCLEOTIDE SEQUENCE [LARGE SCALE GENOMIC DNA]</scope>
    <source>
        <strain evidence="13">M_S1</strain>
        <tissue evidence="13">Blood</tissue>
    </source>
</reference>
<comment type="caution">
    <text evidence="13">The sequence shown here is derived from an EMBL/GenBank/DDBJ whole genome shotgun (WGS) entry which is preliminary data.</text>
</comment>
<comment type="subunit">
    <text evidence="10">Microtubule inner protein component of sperm flagellar doublet microtubules.</text>
</comment>